<gene>
    <name evidence="2" type="ORF">AB675_11116</name>
</gene>
<dbReference type="AlphaFoldDB" id="A0A0N1H335"/>
<feature type="compositionally biased region" description="Low complexity" evidence="1">
    <location>
        <begin position="267"/>
        <end position="278"/>
    </location>
</feature>
<evidence type="ECO:0000256" key="1">
    <source>
        <dbReference type="SAM" id="MobiDB-lite"/>
    </source>
</evidence>
<feature type="region of interest" description="Disordered" evidence="1">
    <location>
        <begin position="864"/>
        <end position="885"/>
    </location>
</feature>
<name>A0A0N1H335_9EURO</name>
<dbReference type="EMBL" id="LFJN01000036">
    <property type="protein sequence ID" value="KPI35853.1"/>
    <property type="molecule type" value="Genomic_DNA"/>
</dbReference>
<evidence type="ECO:0000313" key="2">
    <source>
        <dbReference type="EMBL" id="KPI35853.1"/>
    </source>
</evidence>
<feature type="compositionally biased region" description="Basic and acidic residues" evidence="1">
    <location>
        <begin position="279"/>
        <end position="305"/>
    </location>
</feature>
<proteinExistence type="predicted"/>
<feature type="compositionally biased region" description="Polar residues" evidence="1">
    <location>
        <begin position="558"/>
        <end position="568"/>
    </location>
</feature>
<reference evidence="2 3" key="1">
    <citation type="submission" date="2015-06" db="EMBL/GenBank/DDBJ databases">
        <title>Draft genome of the ant-associated black yeast Phialophora attae CBS 131958.</title>
        <authorList>
            <person name="Moreno L.F."/>
            <person name="Stielow B.J."/>
            <person name="de Hoog S."/>
            <person name="Vicente V.A."/>
            <person name="Weiss V.A."/>
            <person name="de Vries M."/>
            <person name="Cruz L.M."/>
            <person name="Souza E.M."/>
        </authorList>
    </citation>
    <scope>NUCLEOTIDE SEQUENCE [LARGE SCALE GENOMIC DNA]</scope>
    <source>
        <strain evidence="2 3">CBS 131958</strain>
    </source>
</reference>
<feature type="compositionally biased region" description="Polar residues" evidence="1">
    <location>
        <begin position="686"/>
        <end position="695"/>
    </location>
</feature>
<dbReference type="Proteomes" id="UP000038010">
    <property type="component" value="Unassembled WGS sequence"/>
</dbReference>
<feature type="region of interest" description="Disordered" evidence="1">
    <location>
        <begin position="340"/>
        <end position="359"/>
    </location>
</feature>
<feature type="compositionally biased region" description="Polar residues" evidence="1">
    <location>
        <begin position="484"/>
        <end position="510"/>
    </location>
</feature>
<feature type="region of interest" description="Disordered" evidence="1">
    <location>
        <begin position="771"/>
        <end position="827"/>
    </location>
</feature>
<protein>
    <submittedName>
        <fullName evidence="2">Uncharacterized protein</fullName>
    </submittedName>
</protein>
<organism evidence="2 3">
    <name type="scientific">Cyphellophora attinorum</name>
    <dbReference type="NCBI Taxonomy" id="1664694"/>
    <lineage>
        <taxon>Eukaryota</taxon>
        <taxon>Fungi</taxon>
        <taxon>Dikarya</taxon>
        <taxon>Ascomycota</taxon>
        <taxon>Pezizomycotina</taxon>
        <taxon>Eurotiomycetes</taxon>
        <taxon>Chaetothyriomycetidae</taxon>
        <taxon>Chaetothyriales</taxon>
        <taxon>Cyphellophoraceae</taxon>
        <taxon>Cyphellophora</taxon>
    </lineage>
</organism>
<feature type="region of interest" description="Disordered" evidence="1">
    <location>
        <begin position="728"/>
        <end position="756"/>
    </location>
</feature>
<feature type="compositionally biased region" description="Polar residues" evidence="1">
    <location>
        <begin position="454"/>
        <end position="467"/>
    </location>
</feature>
<comment type="caution">
    <text evidence="2">The sequence shown here is derived from an EMBL/GenBank/DDBJ whole genome shotgun (WGS) entry which is preliminary data.</text>
</comment>
<dbReference type="GeneID" id="28731816"/>
<feature type="region of interest" description="Disordered" evidence="1">
    <location>
        <begin position="653"/>
        <end position="696"/>
    </location>
</feature>
<feature type="region of interest" description="Disordered" evidence="1">
    <location>
        <begin position="401"/>
        <end position="440"/>
    </location>
</feature>
<feature type="compositionally biased region" description="Polar residues" evidence="1">
    <location>
        <begin position="172"/>
        <end position="183"/>
    </location>
</feature>
<feature type="region of interest" description="Disordered" evidence="1">
    <location>
        <begin position="172"/>
        <end position="203"/>
    </location>
</feature>
<dbReference type="VEuPathDB" id="FungiDB:AB675_11116"/>
<feature type="region of interest" description="Disordered" evidence="1">
    <location>
        <begin position="484"/>
        <end position="610"/>
    </location>
</feature>
<feature type="compositionally biased region" description="Basic and acidic residues" evidence="1">
    <location>
        <begin position="590"/>
        <end position="600"/>
    </location>
</feature>
<feature type="compositionally biased region" description="Polar residues" evidence="1">
    <location>
        <begin position="1042"/>
        <end position="1052"/>
    </location>
</feature>
<accession>A0A0N1H335</accession>
<keyword evidence="3" id="KW-1185">Reference proteome</keyword>
<feature type="region of interest" description="Disordered" evidence="1">
    <location>
        <begin position="991"/>
        <end position="1020"/>
    </location>
</feature>
<feature type="region of interest" description="Disordered" evidence="1">
    <location>
        <begin position="1042"/>
        <end position="1071"/>
    </location>
</feature>
<feature type="compositionally biased region" description="Polar residues" evidence="1">
    <location>
        <begin position="813"/>
        <end position="827"/>
    </location>
</feature>
<feature type="compositionally biased region" description="Basic and acidic residues" evidence="1">
    <location>
        <begin position="409"/>
        <end position="420"/>
    </location>
</feature>
<feature type="region of interest" description="Disordered" evidence="1">
    <location>
        <begin position="267"/>
        <end position="305"/>
    </location>
</feature>
<sequence length="1149" mass="126230">MSETHSDDAAALHHIFSSSSSIRGYHTAAATPGYKRTSRPSLDLDFKFGEPSTPRPTSRVEQLGQHIKQKLSGGHLSRTSSKKSIQKSLRETSDLGGIAEASPPDVQGTGTAPASHSTARLSCLLASRNASQGGYDSDAKSLDSPVLASSAGTITLKSGLVQQTLEKLESQRSSIRSLTSPPSKLNRVSGHGRSNALKGLPPIPSVPLRRMSFVDALQMRNDETPKEVLRRVSSGVDEGSIEISTSPGVRPGRLPSIMEAKSDWHLLPPKRSSSLPRSIEIRKKHDSSPETTIARDKRDTTSESGKRISLISELYPQYLEYAEHRNSSDTADVVVPVPRPTKELDYSNTNGAAPPVQLDATMAPSRSNTMASSLYRDSDSVHLFNMRISQRLASQIQLPVRSPTISPSESRRSFSVDDSRMVSGHRRISNEHNRQPSDPATRLLFENFSKARDQSQSWKTVTSAHSGSSRRDVHQALQDNASSCYLSNTAPPTDSHCSTARVSRRQSLLNPHSLAVGGRSVSGDYSDIQRHNRGVNPDSGPSSATQRRNRRSSENNPPAASTAFNSQRLADGPVQRAREREISPTPLPKHLRESRSRAEQMSEISIGKAMDRRNENLTEISLTDLKDLHKTVSSATKAGRYDVLRLTDGADSIAQSAPGSIGQRTPKMVGDAHCDRSRRNSKQRRPTQSQSTENAADNWARAFRQARELPPNHDKFLTVPRFDRDGRKRRLTLSTDNVPPVVPRIDSGSSWDTRRSRSVDDALNATALKKHAISSSGSPGPALRASDDTALPRGRLHGQTPKERMPGLGDARQGTSSRKGHTSTTPLKSFFDAWSKFPSHTRAERNGAAGEADDIIARDFLTSAGGALPPKQSDENKPPLNHKWSTILPSSLQKTLNKNKSKSMPLRDRAMLSPAARARQNRKGLLGRWKRMYRSSSTDFRKYALFHGHRSSVSLGDALEYPELECLGGHNHDLLTETCLRRLQESLDAQLSQETETSQRKITKRMSCPESTQSGPARLPRTQAIDWGRYYADCVGSLSALTSEANTPNAETNEPEGSRMRSPVGSPELRDSTLDFQKSLGKEQERVKERLMKKLEDFGPDGHVSHEHQDGQEMDDELKRFSSMTKSTVDTLGASSIKTKDLKIPGSFG</sequence>
<evidence type="ECO:0000313" key="3">
    <source>
        <dbReference type="Proteomes" id="UP000038010"/>
    </source>
</evidence>
<feature type="region of interest" description="Disordered" evidence="1">
    <location>
        <begin position="31"/>
        <end position="115"/>
    </location>
</feature>
<dbReference type="RefSeq" id="XP_017995816.1">
    <property type="nucleotide sequence ID" value="XM_018139936.1"/>
</dbReference>
<dbReference type="OrthoDB" id="4150782at2759"/>
<feature type="region of interest" description="Disordered" evidence="1">
    <location>
        <begin position="454"/>
        <end position="473"/>
    </location>
</feature>